<proteinExistence type="predicted"/>
<feature type="transmembrane region" description="Helical" evidence="6">
    <location>
        <begin position="73"/>
        <end position="90"/>
    </location>
</feature>
<dbReference type="AlphaFoldDB" id="A0A5P1RDS8"/>
<evidence type="ECO:0000313" key="7">
    <source>
        <dbReference type="EMBL" id="QEQ97415.1"/>
    </source>
</evidence>
<evidence type="ECO:0000256" key="1">
    <source>
        <dbReference type="ARBA" id="ARBA00004651"/>
    </source>
</evidence>
<keyword evidence="2" id="KW-1003">Cell membrane</keyword>
<dbReference type="Pfam" id="PF01810">
    <property type="entry name" value="LysE"/>
    <property type="match status" value="1"/>
</dbReference>
<evidence type="ECO:0000256" key="4">
    <source>
        <dbReference type="ARBA" id="ARBA00022989"/>
    </source>
</evidence>
<evidence type="ECO:0000256" key="5">
    <source>
        <dbReference type="ARBA" id="ARBA00023136"/>
    </source>
</evidence>
<evidence type="ECO:0000256" key="2">
    <source>
        <dbReference type="ARBA" id="ARBA00022475"/>
    </source>
</evidence>
<dbReference type="PANTHER" id="PTHR30086">
    <property type="entry name" value="ARGININE EXPORTER PROTEIN ARGO"/>
    <property type="match status" value="1"/>
</dbReference>
<dbReference type="KEGG" id="ncu:F0U83_12200"/>
<feature type="transmembrane region" description="Helical" evidence="6">
    <location>
        <begin position="142"/>
        <end position="164"/>
    </location>
</feature>
<feature type="transmembrane region" description="Helical" evidence="6">
    <location>
        <begin position="42"/>
        <end position="67"/>
    </location>
</feature>
<keyword evidence="3 6" id="KW-0812">Transmembrane</keyword>
<keyword evidence="8" id="KW-1185">Reference proteome</keyword>
<dbReference type="InterPro" id="IPR001123">
    <property type="entry name" value="LeuE-type"/>
</dbReference>
<dbReference type="PANTHER" id="PTHR30086:SF5">
    <property type="entry name" value="HOMOGENTISATE EXPORT PROTEIN"/>
    <property type="match status" value="1"/>
</dbReference>
<keyword evidence="5 6" id="KW-0472">Membrane</keyword>
<dbReference type="OrthoDB" id="9804822at2"/>
<comment type="subcellular location">
    <subcellularLocation>
        <location evidence="1">Cell membrane</location>
        <topology evidence="1">Multi-pass membrane protein</topology>
    </subcellularLocation>
</comment>
<accession>A0A5P1RDS8</accession>
<evidence type="ECO:0000256" key="3">
    <source>
        <dbReference type="ARBA" id="ARBA00022692"/>
    </source>
</evidence>
<dbReference type="Proteomes" id="UP000324760">
    <property type="component" value="Chromosome"/>
</dbReference>
<feature type="transmembrane region" description="Helical" evidence="6">
    <location>
        <begin position="111"/>
        <end position="136"/>
    </location>
</feature>
<protein>
    <submittedName>
        <fullName evidence="7">LysE family translocator</fullName>
    </submittedName>
</protein>
<feature type="transmembrane region" description="Helical" evidence="6">
    <location>
        <begin position="184"/>
        <end position="202"/>
    </location>
</feature>
<reference evidence="7 8" key="1">
    <citation type="journal article" date="2019" name="Biochem. Eng. J.">
        <title>Metabolic engineering of the marine bacteria Neptunomonas concharum for the production of acetoin and meso-2,3-butanediol from acetate.</title>
        <authorList>
            <person name="Li W."/>
            <person name="Pu N."/>
            <person name="Liu C.-X."/>
            <person name="Yuan Q.-P."/>
            <person name="Li Z.-J."/>
        </authorList>
    </citation>
    <scope>NUCLEOTIDE SEQUENCE [LARGE SCALE GENOMIC DNA]</scope>
    <source>
        <strain evidence="7 8">JCM17730</strain>
    </source>
</reference>
<dbReference type="GO" id="GO:0042970">
    <property type="term" value="F:homoserine transmembrane transporter activity"/>
    <property type="evidence" value="ECO:0007669"/>
    <property type="project" value="TreeGrafter"/>
</dbReference>
<evidence type="ECO:0000313" key="8">
    <source>
        <dbReference type="Proteomes" id="UP000324760"/>
    </source>
</evidence>
<feature type="transmembrane region" description="Helical" evidence="6">
    <location>
        <begin position="6"/>
        <end position="30"/>
    </location>
</feature>
<name>A0A5P1RDS8_9GAMM</name>
<dbReference type="EMBL" id="CP043869">
    <property type="protein sequence ID" value="QEQ97415.1"/>
    <property type="molecule type" value="Genomic_DNA"/>
</dbReference>
<sequence length="204" mass="22431">MLLNIEVIPVFIITCLFSAMSPGPGMVAVISSSLNIGAIKTVPLMLGMSTGLTLVSIIANTGVGIVLLSDETYFAFLVYFSAMYITYLGLKSIYHYKASVFNNKTTRKFNYFDGLTISTTSPKTLIFFTAFFPAFIDKSYDYVDQIIVLTSILVICTILVHIAYAAFVEKISSNLKQYIEKVNIAIGLLFISFGVSVLFTQIPS</sequence>
<gene>
    <name evidence="7" type="ORF">F0U83_12200</name>
</gene>
<evidence type="ECO:0000256" key="6">
    <source>
        <dbReference type="SAM" id="Phobius"/>
    </source>
</evidence>
<dbReference type="RefSeq" id="WP_138986943.1">
    <property type="nucleotide sequence ID" value="NZ_CP043869.1"/>
</dbReference>
<keyword evidence="4 6" id="KW-1133">Transmembrane helix</keyword>
<organism evidence="7 8">
    <name type="scientific">Neptunomonas concharum</name>
    <dbReference type="NCBI Taxonomy" id="1031538"/>
    <lineage>
        <taxon>Bacteria</taxon>
        <taxon>Pseudomonadati</taxon>
        <taxon>Pseudomonadota</taxon>
        <taxon>Gammaproteobacteria</taxon>
        <taxon>Oceanospirillales</taxon>
        <taxon>Oceanospirillaceae</taxon>
        <taxon>Neptunomonas</taxon>
    </lineage>
</organism>
<dbReference type="GO" id="GO:0005886">
    <property type="term" value="C:plasma membrane"/>
    <property type="evidence" value="ECO:0007669"/>
    <property type="project" value="UniProtKB-SubCell"/>
</dbReference>